<dbReference type="Gene3D" id="3.40.50.1820">
    <property type="entry name" value="alpha/beta hydrolase"/>
    <property type="match status" value="1"/>
</dbReference>
<sequence length="309" mass="33944">MSLATNKRPVRVPSEVGHGAETIVKLVEGGQEPPLIMIHGGGGAVRAFEPLRTQFKTGLWGIQITSETPLQSIPAQANFYFLKIKEQQPQGPYRLSAFSASSIILVCLAQAFEANGDTIIQLAFIDHFPAVFLCPDIGVHATREHSIDSPMARPTFIANSFRSVCDLTRRDGGGELPRRHELAQDLMNAFSGEAASDFARSFANTMEPYLGAVFDLVTGMSQDREPETLMDCLVTWMRSVKVAATLYIGSTGVIAEIPQHHREKWSDLGARRCLANVKVVYLDAGHYDILSNEQLIRELQAGFTTLAKL</sequence>
<gene>
    <name evidence="2" type="ORF">DFH07DRAFT_742428</name>
</gene>
<keyword evidence="2" id="KW-0378">Hydrolase</keyword>
<evidence type="ECO:0000313" key="3">
    <source>
        <dbReference type="Proteomes" id="UP001215280"/>
    </source>
</evidence>
<dbReference type="EMBL" id="JARJLG010000060">
    <property type="protein sequence ID" value="KAJ7756758.1"/>
    <property type="molecule type" value="Genomic_DNA"/>
</dbReference>
<reference evidence="2" key="1">
    <citation type="submission" date="2023-03" db="EMBL/GenBank/DDBJ databases">
        <title>Massive genome expansion in bonnet fungi (Mycena s.s.) driven by repeated elements and novel gene families across ecological guilds.</title>
        <authorList>
            <consortium name="Lawrence Berkeley National Laboratory"/>
            <person name="Harder C.B."/>
            <person name="Miyauchi S."/>
            <person name="Viragh M."/>
            <person name="Kuo A."/>
            <person name="Thoen E."/>
            <person name="Andreopoulos B."/>
            <person name="Lu D."/>
            <person name="Skrede I."/>
            <person name="Drula E."/>
            <person name="Henrissat B."/>
            <person name="Morin E."/>
            <person name="Kohler A."/>
            <person name="Barry K."/>
            <person name="LaButti K."/>
            <person name="Morin E."/>
            <person name="Salamov A."/>
            <person name="Lipzen A."/>
            <person name="Mereny Z."/>
            <person name="Hegedus B."/>
            <person name="Baldrian P."/>
            <person name="Stursova M."/>
            <person name="Weitz H."/>
            <person name="Taylor A."/>
            <person name="Grigoriev I.V."/>
            <person name="Nagy L.G."/>
            <person name="Martin F."/>
            <person name="Kauserud H."/>
        </authorList>
    </citation>
    <scope>NUCLEOTIDE SEQUENCE</scope>
    <source>
        <strain evidence="2">CBHHK188m</strain>
    </source>
</reference>
<comment type="caution">
    <text evidence="2">The sequence shown here is derived from an EMBL/GenBank/DDBJ whole genome shotgun (WGS) entry which is preliminary data.</text>
</comment>
<name>A0AAD7NER6_9AGAR</name>
<dbReference type="Pfam" id="PF00975">
    <property type="entry name" value="Thioesterase"/>
    <property type="match status" value="1"/>
</dbReference>
<accession>A0AAD7NER6</accession>
<keyword evidence="3" id="KW-1185">Reference proteome</keyword>
<proteinExistence type="predicted"/>
<organism evidence="2 3">
    <name type="scientific">Mycena maculata</name>
    <dbReference type="NCBI Taxonomy" id="230809"/>
    <lineage>
        <taxon>Eukaryota</taxon>
        <taxon>Fungi</taxon>
        <taxon>Dikarya</taxon>
        <taxon>Basidiomycota</taxon>
        <taxon>Agaricomycotina</taxon>
        <taxon>Agaricomycetes</taxon>
        <taxon>Agaricomycetidae</taxon>
        <taxon>Agaricales</taxon>
        <taxon>Marasmiineae</taxon>
        <taxon>Mycenaceae</taxon>
        <taxon>Mycena</taxon>
    </lineage>
</organism>
<protein>
    <submittedName>
        <fullName evidence="2">Alpha/Beta hydrolase protein</fullName>
    </submittedName>
</protein>
<feature type="domain" description="Thioesterase" evidence="1">
    <location>
        <begin position="34"/>
        <end position="300"/>
    </location>
</feature>
<dbReference type="SUPFAM" id="SSF53474">
    <property type="entry name" value="alpha/beta-Hydrolases"/>
    <property type="match status" value="1"/>
</dbReference>
<dbReference type="InterPro" id="IPR029058">
    <property type="entry name" value="AB_hydrolase_fold"/>
</dbReference>
<dbReference type="Proteomes" id="UP001215280">
    <property type="component" value="Unassembled WGS sequence"/>
</dbReference>
<dbReference type="InterPro" id="IPR001031">
    <property type="entry name" value="Thioesterase"/>
</dbReference>
<evidence type="ECO:0000313" key="2">
    <source>
        <dbReference type="EMBL" id="KAJ7756758.1"/>
    </source>
</evidence>
<evidence type="ECO:0000259" key="1">
    <source>
        <dbReference type="Pfam" id="PF00975"/>
    </source>
</evidence>
<dbReference type="GO" id="GO:0016787">
    <property type="term" value="F:hydrolase activity"/>
    <property type="evidence" value="ECO:0007669"/>
    <property type="project" value="UniProtKB-KW"/>
</dbReference>
<dbReference type="AlphaFoldDB" id="A0AAD7NER6"/>